<organism evidence="2 3">
    <name type="scientific">Moniliophthora roreri</name>
    <name type="common">Frosty pod rot fungus</name>
    <name type="synonym">Monilia roreri</name>
    <dbReference type="NCBI Taxonomy" id="221103"/>
    <lineage>
        <taxon>Eukaryota</taxon>
        <taxon>Fungi</taxon>
        <taxon>Dikarya</taxon>
        <taxon>Basidiomycota</taxon>
        <taxon>Agaricomycotina</taxon>
        <taxon>Agaricomycetes</taxon>
        <taxon>Agaricomycetidae</taxon>
        <taxon>Agaricales</taxon>
        <taxon>Marasmiineae</taxon>
        <taxon>Marasmiaceae</taxon>
        <taxon>Moniliophthora</taxon>
    </lineage>
</organism>
<name>A0A0W0FF22_MONRR</name>
<sequence length="102" mass="10786">MRRPLKVIALHIAHGIIDRPVDAIPARVVAVRRVLIITRALEPATAATVLAILIVGAIAPEASMKTRFVDRADGTLLALDKGEGASGLGQDSDDDSRCKAHD</sequence>
<gene>
    <name evidence="2" type="ORF">WG66_12516</name>
</gene>
<dbReference type="Proteomes" id="UP000054988">
    <property type="component" value="Unassembled WGS sequence"/>
</dbReference>
<evidence type="ECO:0000313" key="2">
    <source>
        <dbReference type="EMBL" id="KTB34883.1"/>
    </source>
</evidence>
<dbReference type="AlphaFoldDB" id="A0A0W0FF22"/>
<proteinExistence type="predicted"/>
<accession>A0A0W0FF22</accession>
<evidence type="ECO:0000313" key="3">
    <source>
        <dbReference type="Proteomes" id="UP000054988"/>
    </source>
</evidence>
<feature type="region of interest" description="Disordered" evidence="1">
    <location>
        <begin position="82"/>
        <end position="102"/>
    </location>
</feature>
<comment type="caution">
    <text evidence="2">The sequence shown here is derived from an EMBL/GenBank/DDBJ whole genome shotgun (WGS) entry which is preliminary data.</text>
</comment>
<dbReference type="EMBL" id="LATX01002023">
    <property type="protein sequence ID" value="KTB34883.1"/>
    <property type="molecule type" value="Genomic_DNA"/>
</dbReference>
<reference evidence="2 3" key="1">
    <citation type="submission" date="2015-12" db="EMBL/GenBank/DDBJ databases">
        <title>Draft genome sequence of Moniliophthora roreri, the causal agent of frosty pod rot of cacao.</title>
        <authorList>
            <person name="Aime M.C."/>
            <person name="Diaz-Valderrama J.R."/>
            <person name="Kijpornyongpan T."/>
            <person name="Phillips-Mora W."/>
        </authorList>
    </citation>
    <scope>NUCLEOTIDE SEQUENCE [LARGE SCALE GENOMIC DNA]</scope>
    <source>
        <strain evidence="2 3">MCA 2952</strain>
    </source>
</reference>
<evidence type="ECO:0000256" key="1">
    <source>
        <dbReference type="SAM" id="MobiDB-lite"/>
    </source>
</evidence>
<protein>
    <submittedName>
        <fullName evidence="2">Uncharacterized protein</fullName>
    </submittedName>
</protein>